<dbReference type="Gene3D" id="3.40.630.30">
    <property type="match status" value="1"/>
</dbReference>
<proteinExistence type="predicted"/>
<dbReference type="Proteomes" id="UP000198583">
    <property type="component" value="Unassembled WGS sequence"/>
</dbReference>
<reference evidence="3" key="1">
    <citation type="submission" date="2016-10" db="EMBL/GenBank/DDBJ databases">
        <authorList>
            <person name="Varghese N."/>
            <person name="Submissions S."/>
        </authorList>
    </citation>
    <scope>NUCLEOTIDE SEQUENCE [LARGE SCALE GENOMIC DNA]</scope>
    <source>
        <strain evidence="3">DSM 44232</strain>
    </source>
</reference>
<gene>
    <name evidence="2" type="ORF">SAMN04488564_108283</name>
</gene>
<evidence type="ECO:0008006" key="4">
    <source>
        <dbReference type="Google" id="ProtNLM"/>
    </source>
</evidence>
<dbReference type="RefSeq" id="WP_143138852.1">
    <property type="nucleotide sequence ID" value="NZ_FOYL01000008.1"/>
</dbReference>
<dbReference type="EMBL" id="FOYL01000008">
    <property type="protein sequence ID" value="SFR25255.1"/>
    <property type="molecule type" value="Genomic_DNA"/>
</dbReference>
<name>A0A1I6F5I1_9PSEU</name>
<evidence type="ECO:0000313" key="2">
    <source>
        <dbReference type="EMBL" id="SFR25255.1"/>
    </source>
</evidence>
<organism evidence="2 3">
    <name type="scientific">Lentzea waywayandensis</name>
    <dbReference type="NCBI Taxonomy" id="84724"/>
    <lineage>
        <taxon>Bacteria</taxon>
        <taxon>Bacillati</taxon>
        <taxon>Actinomycetota</taxon>
        <taxon>Actinomycetes</taxon>
        <taxon>Pseudonocardiales</taxon>
        <taxon>Pseudonocardiaceae</taxon>
        <taxon>Lentzea</taxon>
    </lineage>
</organism>
<feature type="region of interest" description="Disordered" evidence="1">
    <location>
        <begin position="1"/>
        <end position="32"/>
    </location>
</feature>
<dbReference type="SUPFAM" id="SSF55729">
    <property type="entry name" value="Acyl-CoA N-acyltransferases (Nat)"/>
    <property type="match status" value="1"/>
</dbReference>
<dbReference type="OrthoDB" id="9814648at2"/>
<protein>
    <recommendedName>
        <fullName evidence="4">N-acetyltransferase domain-containing protein</fullName>
    </recommendedName>
</protein>
<evidence type="ECO:0000313" key="3">
    <source>
        <dbReference type="Proteomes" id="UP000198583"/>
    </source>
</evidence>
<dbReference type="InterPro" id="IPR016181">
    <property type="entry name" value="Acyl_CoA_acyltransferase"/>
</dbReference>
<dbReference type="STRING" id="84724.SAMN04488564_108283"/>
<evidence type="ECO:0000256" key="1">
    <source>
        <dbReference type="SAM" id="MobiDB-lite"/>
    </source>
</evidence>
<accession>A0A1I6F5I1</accession>
<keyword evidence="3" id="KW-1185">Reference proteome</keyword>
<dbReference type="AlphaFoldDB" id="A0A1I6F5I1"/>
<sequence length="123" mass="14118">MPNPANRCRLRPLPQDSSPGRTPAEPGAIDRDGGRLTVAVNDRAIGSVFWFRRIWGPEDTSWCRGIAARIHVNEQRKRHGTEAVELLVRYLFDHKGVLRGTLWREGRWHDQHIYSPLRGDQDA</sequence>